<keyword evidence="1" id="KW-0732">Signal</keyword>
<keyword evidence="3" id="KW-1185">Reference proteome</keyword>
<dbReference type="EMBL" id="PSNX01000004">
    <property type="protein sequence ID" value="PPE67139.1"/>
    <property type="molecule type" value="Genomic_DNA"/>
</dbReference>
<protein>
    <recommendedName>
        <fullName evidence="4">DUF4148 domain-containing protein</fullName>
    </recommendedName>
</protein>
<evidence type="ECO:0000313" key="3">
    <source>
        <dbReference type="Proteomes" id="UP000238605"/>
    </source>
</evidence>
<feature type="chain" id="PRO_5015429360" description="DUF4148 domain-containing protein" evidence="1">
    <location>
        <begin position="38"/>
        <end position="118"/>
    </location>
</feature>
<dbReference type="Proteomes" id="UP000238605">
    <property type="component" value="Unassembled WGS sequence"/>
</dbReference>
<reference evidence="2 3" key="1">
    <citation type="submission" date="2018-02" db="EMBL/GenBank/DDBJ databases">
        <title>Reclassifiation of [Polyangium] brachysporum DSM 7029 as Guopingzhaonella breviflexa gen. nov., sp. nov., a member of the family Comamonadaceae.</title>
        <authorList>
            <person name="Tang B."/>
        </authorList>
    </citation>
    <scope>NUCLEOTIDE SEQUENCE [LARGE SCALE GENOMIC DNA]</scope>
    <source>
        <strain evidence="2 3">BCRC 80649</strain>
    </source>
</reference>
<accession>A0A2S5SWW2</accession>
<evidence type="ECO:0000256" key="1">
    <source>
        <dbReference type="SAM" id="SignalP"/>
    </source>
</evidence>
<evidence type="ECO:0000313" key="2">
    <source>
        <dbReference type="EMBL" id="PPE67139.1"/>
    </source>
</evidence>
<gene>
    <name evidence="2" type="ORF">C1704_06810</name>
</gene>
<evidence type="ECO:0008006" key="4">
    <source>
        <dbReference type="Google" id="ProtNLM"/>
    </source>
</evidence>
<sequence>MAGRDCGCLNPLLYPMKSTLRATMALVSMTFAGAAFAAPTCTADVARMKRLDDRAPAPAAATAPATSGITLAQAKKLDGAGMVVPSASLSGGLTLAEAKRLDRMPAAGRGRDIAGSCL</sequence>
<dbReference type="AlphaFoldDB" id="A0A2S5SWW2"/>
<feature type="signal peptide" evidence="1">
    <location>
        <begin position="1"/>
        <end position="37"/>
    </location>
</feature>
<comment type="caution">
    <text evidence="2">The sequence shown here is derived from an EMBL/GenBank/DDBJ whole genome shotgun (WGS) entry which is preliminary data.</text>
</comment>
<organism evidence="2 3">
    <name type="scientific">Caldimonas caldifontis</name>
    <dbReference type="NCBI Taxonomy" id="1452508"/>
    <lineage>
        <taxon>Bacteria</taxon>
        <taxon>Pseudomonadati</taxon>
        <taxon>Pseudomonadota</taxon>
        <taxon>Betaproteobacteria</taxon>
        <taxon>Burkholderiales</taxon>
        <taxon>Sphaerotilaceae</taxon>
        <taxon>Caldimonas</taxon>
    </lineage>
</organism>
<name>A0A2S5SWW2_9BURK</name>
<proteinExistence type="predicted"/>